<evidence type="ECO:0000256" key="1">
    <source>
        <dbReference type="SAM" id="MobiDB-lite"/>
    </source>
</evidence>
<sequence length="514" mass="59752">MPNQYKPLPPEEDIRHAIKVYFDMGMNDLEICSNMEDHYDTALHGLGVVSLRNLRRKWGFQRTRQQKHTFQSISDAVRQIRVHFPFRGAETIKKNLRQMHGMHVSRKLVSNFLKVVEPQAVKARKGRRFKRKRYWAAGVNDAWPQDQHDKWKRFGLFLHQSCDAYSGSFNWVKIWWTNSNPRLIAKWFLDACREHGGVPLISQSDPGSENYGVANAQTKIRHRLDPSLIATIQHRWMRRHQNILSEIKWLILRRDWSPGFEDVFDRGVNEGWYDVNDILMNLLFRWLAIPWMQVELDIWMAHRNHSKPRADKHKILPHGIPDIIRAKPQRYGSYDFKVVVPKELFDEVEQLYAPPDHLVFQLVPPEFHARASELYAMIGQPVVGRESFWDIYRHLLFLLQNPQEVHLMTPILTAHRDTIRRLEQEEDMPLIPNLQEFKNPPGLMGPVSSFYVGGAVNPPTAGLAPRALKESLEEESDDEAPGVGADSIIIAQPEAAEFTSDEEQEDAGDSEDDF</sequence>
<evidence type="ECO:0000259" key="2">
    <source>
        <dbReference type="Pfam" id="PF24764"/>
    </source>
</evidence>
<dbReference type="InterPro" id="IPR058913">
    <property type="entry name" value="Integrase_dom_put"/>
</dbReference>
<dbReference type="Pfam" id="PF24764">
    <property type="entry name" value="rva_4"/>
    <property type="match status" value="1"/>
</dbReference>
<protein>
    <recommendedName>
        <fullName evidence="2">Integrase core domain-containing protein</fullName>
    </recommendedName>
</protein>
<dbReference type="PANTHER" id="PTHR46177:SF1">
    <property type="entry name" value="INTEGRASE CATALYTIC DOMAIN-CONTAINING PROTEIN"/>
    <property type="match status" value="1"/>
</dbReference>
<reference evidence="3 4" key="1">
    <citation type="journal article" date="2016" name="Mol. Biol. Evol.">
        <title>Comparative Genomics of Early-Diverging Mushroom-Forming Fungi Provides Insights into the Origins of Lignocellulose Decay Capabilities.</title>
        <authorList>
            <person name="Nagy L.G."/>
            <person name="Riley R."/>
            <person name="Tritt A."/>
            <person name="Adam C."/>
            <person name="Daum C."/>
            <person name="Floudas D."/>
            <person name="Sun H."/>
            <person name="Yadav J.S."/>
            <person name="Pangilinan J."/>
            <person name="Larsson K.H."/>
            <person name="Matsuura K."/>
            <person name="Barry K."/>
            <person name="Labutti K."/>
            <person name="Kuo R."/>
            <person name="Ohm R.A."/>
            <person name="Bhattacharya S.S."/>
            <person name="Shirouzu T."/>
            <person name="Yoshinaga Y."/>
            <person name="Martin F.M."/>
            <person name="Grigoriev I.V."/>
            <person name="Hibbett D.S."/>
        </authorList>
    </citation>
    <scope>NUCLEOTIDE SEQUENCE [LARGE SCALE GENOMIC DNA]</scope>
    <source>
        <strain evidence="3 4">CBS 109695</strain>
    </source>
</reference>
<organism evidence="3 4">
    <name type="scientific">Athelia psychrophila</name>
    <dbReference type="NCBI Taxonomy" id="1759441"/>
    <lineage>
        <taxon>Eukaryota</taxon>
        <taxon>Fungi</taxon>
        <taxon>Dikarya</taxon>
        <taxon>Basidiomycota</taxon>
        <taxon>Agaricomycotina</taxon>
        <taxon>Agaricomycetes</taxon>
        <taxon>Agaricomycetidae</taxon>
        <taxon>Atheliales</taxon>
        <taxon>Atheliaceae</taxon>
        <taxon>Athelia</taxon>
    </lineage>
</organism>
<feature type="domain" description="Integrase core" evidence="2">
    <location>
        <begin position="137"/>
        <end position="314"/>
    </location>
</feature>
<dbReference type="PANTHER" id="PTHR46177">
    <property type="entry name" value="INTEGRASE CATALYTIC DOMAIN-CONTAINING PROTEIN"/>
    <property type="match status" value="1"/>
</dbReference>
<dbReference type="OrthoDB" id="5946233at2759"/>
<keyword evidence="4" id="KW-1185">Reference proteome</keyword>
<accession>A0A166SHK9</accession>
<dbReference type="EMBL" id="KV417498">
    <property type="protein sequence ID" value="KZP29455.1"/>
    <property type="molecule type" value="Genomic_DNA"/>
</dbReference>
<dbReference type="AlphaFoldDB" id="A0A166SHK9"/>
<name>A0A166SHK9_9AGAM</name>
<gene>
    <name evidence="3" type="ORF">FIBSPDRAFT_946734</name>
</gene>
<evidence type="ECO:0000313" key="3">
    <source>
        <dbReference type="EMBL" id="KZP29455.1"/>
    </source>
</evidence>
<dbReference type="STRING" id="436010.A0A166SHK9"/>
<proteinExistence type="predicted"/>
<evidence type="ECO:0000313" key="4">
    <source>
        <dbReference type="Proteomes" id="UP000076532"/>
    </source>
</evidence>
<feature type="compositionally biased region" description="Acidic residues" evidence="1">
    <location>
        <begin position="499"/>
        <end position="514"/>
    </location>
</feature>
<dbReference type="Proteomes" id="UP000076532">
    <property type="component" value="Unassembled WGS sequence"/>
</dbReference>
<feature type="region of interest" description="Disordered" evidence="1">
    <location>
        <begin position="469"/>
        <end position="514"/>
    </location>
</feature>